<accession>A0A2G8S1I2</accession>
<dbReference type="PANTHER" id="PTHR10622:SF10">
    <property type="entry name" value="HET DOMAIN-CONTAINING PROTEIN"/>
    <property type="match status" value="1"/>
</dbReference>
<feature type="domain" description="DUF8212" evidence="3">
    <location>
        <begin position="273"/>
        <end position="492"/>
    </location>
</feature>
<organism evidence="4 5">
    <name type="scientific">Ganoderma sinense ZZ0214-1</name>
    <dbReference type="NCBI Taxonomy" id="1077348"/>
    <lineage>
        <taxon>Eukaryota</taxon>
        <taxon>Fungi</taxon>
        <taxon>Dikarya</taxon>
        <taxon>Basidiomycota</taxon>
        <taxon>Agaricomycotina</taxon>
        <taxon>Agaricomycetes</taxon>
        <taxon>Polyporales</taxon>
        <taxon>Polyporaceae</taxon>
        <taxon>Ganoderma</taxon>
    </lineage>
</organism>
<dbReference type="OrthoDB" id="1938262at2759"/>
<dbReference type="EMBL" id="AYKW01000034">
    <property type="protein sequence ID" value="PIL27626.1"/>
    <property type="molecule type" value="Genomic_DNA"/>
</dbReference>
<dbReference type="InterPro" id="IPR058525">
    <property type="entry name" value="DUF8212"/>
</dbReference>
<sequence length="659" mass="73693">MRLLDTLTGQFAEVVDHNSIRYAILSHTWESIRGEPQEQTYEEIKEIQQLYASQPNSRSLSLPPSTSSTQSIAPQQYASSNPPYHRHSSHTLSILADRRVSEKIRRACAIACTQGYRYIWIDSSCINKTSSSELSEAINSMFVWYRDSAVCYAFLADVPRDEDLRAPGSRFRYSRWFKRGWTLQELIAPRDVVFLSREWSVLGSKSSLSSLIEEITGIPHSILTHKLPLAKVSVAVRMSWASHRETSRTEDKAYSLMGIFDISIAPLYGEGERAFVRLQTEILRSLPDQSIFAWGKLSLNPLPLPGSHREDRDARRLGCITTGSLLASSPRDFDGASGTVRPLPHDTYFQRLGVTDHPLPDYAPTPYGLRASLPLLALVPTLGRTHSSPSSISGVLSGDGNQWFLILLPCEHRQQEGSLLGRICHVKSAQAASVLHAGACSVLPDTEELPHGGNSYDLLNQSTLSGLFVISSNQLRRCRRHVSFRTIYMPFPTTEAVALRTPTQWSLETLRLRLCARSVAVLETQGFTATLSEPSRESHGLATYKLRVQDSSARSSTRWTLRLDFGRPHEREASNGVCVQVRVKDQSSHQHPIRRIWVPSARRFELCHLKLRSNGGVHVSVELGLEFESMSDPCYLCVSIDDSDEEEEAREAQPGVLAA</sequence>
<dbReference type="AlphaFoldDB" id="A0A2G8S1I2"/>
<feature type="compositionally biased region" description="Low complexity" evidence="1">
    <location>
        <begin position="56"/>
        <end position="71"/>
    </location>
</feature>
<evidence type="ECO:0000259" key="2">
    <source>
        <dbReference type="Pfam" id="PF06985"/>
    </source>
</evidence>
<evidence type="ECO:0000256" key="1">
    <source>
        <dbReference type="SAM" id="MobiDB-lite"/>
    </source>
</evidence>
<proteinExistence type="predicted"/>
<dbReference type="InterPro" id="IPR010730">
    <property type="entry name" value="HET"/>
</dbReference>
<feature type="region of interest" description="Disordered" evidence="1">
    <location>
        <begin position="56"/>
        <end position="88"/>
    </location>
</feature>
<evidence type="ECO:0000313" key="4">
    <source>
        <dbReference type="EMBL" id="PIL27626.1"/>
    </source>
</evidence>
<protein>
    <submittedName>
        <fullName evidence="4">Uncharacterized protein</fullName>
    </submittedName>
</protein>
<dbReference type="PANTHER" id="PTHR10622">
    <property type="entry name" value="HET DOMAIN-CONTAINING PROTEIN"/>
    <property type="match status" value="1"/>
</dbReference>
<dbReference type="Pfam" id="PF06985">
    <property type="entry name" value="HET"/>
    <property type="match status" value="1"/>
</dbReference>
<evidence type="ECO:0000259" key="3">
    <source>
        <dbReference type="Pfam" id="PF26640"/>
    </source>
</evidence>
<dbReference type="Proteomes" id="UP000230002">
    <property type="component" value="Unassembled WGS sequence"/>
</dbReference>
<feature type="compositionally biased region" description="Polar residues" evidence="1">
    <location>
        <begin position="72"/>
        <end position="82"/>
    </location>
</feature>
<name>A0A2G8S1I2_9APHY</name>
<keyword evidence="5" id="KW-1185">Reference proteome</keyword>
<feature type="domain" description="Heterokaryon incompatibility" evidence="2">
    <location>
        <begin position="22"/>
        <end position="162"/>
    </location>
</feature>
<dbReference type="Pfam" id="PF26640">
    <property type="entry name" value="DUF8212"/>
    <property type="match status" value="1"/>
</dbReference>
<reference evidence="4 5" key="1">
    <citation type="journal article" date="2015" name="Sci. Rep.">
        <title>Chromosome-level genome map provides insights into diverse defense mechanisms in the medicinal fungus Ganoderma sinense.</title>
        <authorList>
            <person name="Zhu Y."/>
            <person name="Xu J."/>
            <person name="Sun C."/>
            <person name="Zhou S."/>
            <person name="Xu H."/>
            <person name="Nelson D.R."/>
            <person name="Qian J."/>
            <person name="Song J."/>
            <person name="Luo H."/>
            <person name="Xiang L."/>
            <person name="Li Y."/>
            <person name="Xu Z."/>
            <person name="Ji A."/>
            <person name="Wang L."/>
            <person name="Lu S."/>
            <person name="Hayward A."/>
            <person name="Sun W."/>
            <person name="Li X."/>
            <person name="Schwartz D.C."/>
            <person name="Wang Y."/>
            <person name="Chen S."/>
        </authorList>
    </citation>
    <scope>NUCLEOTIDE SEQUENCE [LARGE SCALE GENOMIC DNA]</scope>
    <source>
        <strain evidence="4 5">ZZ0214-1</strain>
    </source>
</reference>
<comment type="caution">
    <text evidence="4">The sequence shown here is derived from an EMBL/GenBank/DDBJ whole genome shotgun (WGS) entry which is preliminary data.</text>
</comment>
<gene>
    <name evidence="4" type="ORF">GSI_10778</name>
</gene>
<evidence type="ECO:0000313" key="5">
    <source>
        <dbReference type="Proteomes" id="UP000230002"/>
    </source>
</evidence>